<keyword evidence="3" id="KW-1185">Reference proteome</keyword>
<feature type="compositionally biased region" description="Polar residues" evidence="1">
    <location>
        <begin position="171"/>
        <end position="180"/>
    </location>
</feature>
<dbReference type="RefSeq" id="WP_342807405.1">
    <property type="nucleotide sequence ID" value="NZ_JAOPJZ010000003.1"/>
</dbReference>
<sequence>MNRWVLIGTVAILLVFAGVATTFVLPLSVDSTGGPFELGQSESYVSSGKISTDEVGLLIAHEATVLADDDAHLTFEYENRTVEQFYDDGTVYTKYEGHVDDEEWMASTEPTDVEEVYFGEHEDRFVRITTENGTVDSSSSHMLFVRMETRHLLSVPAYERVNEQGDRTGYAPSSTWTKMESGTMRATPESGELSVDTETGVLREASLRYQLTEASSYGKYLLRPGNTTTVNVQYEYDPDPSVDEIETPAWVEQCVENDHCEF</sequence>
<dbReference type="Proteomes" id="UP001321047">
    <property type="component" value="Unassembled WGS sequence"/>
</dbReference>
<accession>A0AAP2Z6K0</accession>
<dbReference type="EMBL" id="JAOPJZ010000003">
    <property type="protein sequence ID" value="MCU4751522.1"/>
    <property type="molecule type" value="Genomic_DNA"/>
</dbReference>
<dbReference type="AlphaFoldDB" id="A0AAP2Z6K0"/>
<gene>
    <name evidence="2" type="ORF">OB919_05940</name>
</gene>
<evidence type="ECO:0000313" key="3">
    <source>
        <dbReference type="Proteomes" id="UP001321047"/>
    </source>
</evidence>
<organism evidence="2 3">
    <name type="scientific">Natronosalvus hydrolyticus</name>
    <dbReference type="NCBI Taxonomy" id="2979988"/>
    <lineage>
        <taxon>Archaea</taxon>
        <taxon>Methanobacteriati</taxon>
        <taxon>Methanobacteriota</taxon>
        <taxon>Stenosarchaea group</taxon>
        <taxon>Halobacteria</taxon>
        <taxon>Halobacteriales</taxon>
        <taxon>Natrialbaceae</taxon>
        <taxon>Natronosalvus</taxon>
    </lineage>
</organism>
<protein>
    <submittedName>
        <fullName evidence="2">Uncharacterized protein</fullName>
    </submittedName>
</protein>
<reference evidence="2 3" key="1">
    <citation type="submission" date="2022-09" db="EMBL/GenBank/DDBJ databases">
        <title>Enrichment on poylsaccharides allowed isolation of novel metabolic and taxonomic groups of Haloarchaea.</title>
        <authorList>
            <person name="Sorokin D.Y."/>
            <person name="Elcheninov A.G."/>
            <person name="Khizhniak T.V."/>
            <person name="Kolganova T.V."/>
            <person name="Kublanov I.V."/>
        </authorList>
    </citation>
    <scope>NUCLEOTIDE SEQUENCE [LARGE SCALE GENOMIC DNA]</scope>
    <source>
        <strain evidence="2 3">AArc-curdl1</strain>
    </source>
</reference>
<comment type="caution">
    <text evidence="2">The sequence shown here is derived from an EMBL/GenBank/DDBJ whole genome shotgun (WGS) entry which is preliminary data.</text>
</comment>
<evidence type="ECO:0000256" key="1">
    <source>
        <dbReference type="SAM" id="MobiDB-lite"/>
    </source>
</evidence>
<feature type="region of interest" description="Disordered" evidence="1">
    <location>
        <begin position="164"/>
        <end position="192"/>
    </location>
</feature>
<proteinExistence type="predicted"/>
<evidence type="ECO:0000313" key="2">
    <source>
        <dbReference type="EMBL" id="MCU4751522.1"/>
    </source>
</evidence>
<name>A0AAP2Z6K0_9EURY</name>